<reference evidence="1 2" key="1">
    <citation type="submission" date="2020-08" db="EMBL/GenBank/DDBJ databases">
        <title>Cohnella phylogeny.</title>
        <authorList>
            <person name="Dunlap C."/>
        </authorList>
    </citation>
    <scope>NUCLEOTIDE SEQUENCE [LARGE SCALE GENOMIC DNA]</scope>
    <source>
        <strain evidence="1 2">DSM 25241</strain>
    </source>
</reference>
<keyword evidence="2" id="KW-1185">Reference proteome</keyword>
<name>A0A841T2K6_9BACL</name>
<proteinExistence type="predicted"/>
<sequence length="190" mass="22225">MNFVILFGPQAVGKMTVGQSLASQTGYKLFHNHMSIDFVAPIFDYGTASGQRLVGVIRQEIFEEVSKSELEGFIFTYVWAFDLQSDWDYVEQISALFESRGASVYYVELEAELEERLRRNVTENRLLHKPTKRDVSRSERNLIATHENHRLNSYPGEVSKDNYLRINNTNLEPDEVARRIRERFRLQMQR</sequence>
<dbReference type="Gene3D" id="3.40.50.300">
    <property type="entry name" value="P-loop containing nucleotide triphosphate hydrolases"/>
    <property type="match status" value="1"/>
</dbReference>
<comment type="caution">
    <text evidence="1">The sequence shown here is derived from an EMBL/GenBank/DDBJ whole genome shotgun (WGS) entry which is preliminary data.</text>
</comment>
<organism evidence="1 2">
    <name type="scientific">Cohnella thailandensis</name>
    <dbReference type="NCBI Taxonomy" id="557557"/>
    <lineage>
        <taxon>Bacteria</taxon>
        <taxon>Bacillati</taxon>
        <taxon>Bacillota</taxon>
        <taxon>Bacilli</taxon>
        <taxon>Bacillales</taxon>
        <taxon>Paenibacillaceae</taxon>
        <taxon>Cohnella</taxon>
    </lineage>
</organism>
<dbReference type="InterPro" id="IPR027417">
    <property type="entry name" value="P-loop_NTPase"/>
</dbReference>
<dbReference type="SUPFAM" id="SSF52540">
    <property type="entry name" value="P-loop containing nucleoside triphosphate hydrolases"/>
    <property type="match status" value="1"/>
</dbReference>
<gene>
    <name evidence="1" type="ORF">H7B67_22185</name>
</gene>
<evidence type="ECO:0000313" key="1">
    <source>
        <dbReference type="EMBL" id="MBB6636845.1"/>
    </source>
</evidence>
<evidence type="ECO:0000313" key="2">
    <source>
        <dbReference type="Proteomes" id="UP000535838"/>
    </source>
</evidence>
<protein>
    <submittedName>
        <fullName evidence="1">AAA family ATPase</fullName>
    </submittedName>
</protein>
<dbReference type="EMBL" id="JACJVQ010000019">
    <property type="protein sequence ID" value="MBB6636845.1"/>
    <property type="molecule type" value="Genomic_DNA"/>
</dbReference>
<dbReference type="Proteomes" id="UP000535838">
    <property type="component" value="Unassembled WGS sequence"/>
</dbReference>
<dbReference type="RefSeq" id="WP_185122046.1">
    <property type="nucleotide sequence ID" value="NZ_JACJVQ010000019.1"/>
</dbReference>
<dbReference type="AlphaFoldDB" id="A0A841T2K6"/>
<accession>A0A841T2K6</accession>